<accession>A0A6A0B3E2</accession>
<reference evidence="1 2" key="1">
    <citation type="submission" date="2020-02" db="EMBL/GenBank/DDBJ databases">
        <title>Draft genome sequence of Lactococcus sp. Hs20B0-1.</title>
        <authorList>
            <person name="Noda S."/>
            <person name="Yuki M."/>
            <person name="Ohkuma M."/>
        </authorList>
    </citation>
    <scope>NUCLEOTIDE SEQUENCE [LARGE SCALE GENOMIC DNA]</scope>
    <source>
        <strain evidence="1 2">Hs20B0-1</strain>
    </source>
</reference>
<evidence type="ECO:0000313" key="2">
    <source>
        <dbReference type="Proteomes" id="UP000475928"/>
    </source>
</evidence>
<comment type="caution">
    <text evidence="1">The sequence shown here is derived from an EMBL/GenBank/DDBJ whole genome shotgun (WGS) entry which is preliminary data.</text>
</comment>
<proteinExistence type="predicted"/>
<gene>
    <name evidence="1" type="ORF">Hs20B_02380</name>
</gene>
<dbReference type="AlphaFoldDB" id="A0A6A0B3E2"/>
<evidence type="ECO:0000313" key="1">
    <source>
        <dbReference type="EMBL" id="GFH39840.1"/>
    </source>
</evidence>
<name>A0A6A0B3E2_9LACT</name>
<sequence>MDVKKLKPFRRKTIKVVTNKNKIFVGRFIDYEDSEDVDVHTILLENEDLWFNQLKPIPVPDIQSIEEIK</sequence>
<dbReference type="Proteomes" id="UP000475928">
    <property type="component" value="Unassembled WGS sequence"/>
</dbReference>
<dbReference type="RefSeq" id="WP_172354792.1">
    <property type="nucleotide sequence ID" value="NZ_BLLH01000001.1"/>
</dbReference>
<protein>
    <submittedName>
        <fullName evidence="1">Uncharacterized protein</fullName>
    </submittedName>
</protein>
<organism evidence="1 2">
    <name type="scientific">Pseudolactococcus insecticola</name>
    <dbReference type="NCBI Taxonomy" id="2709158"/>
    <lineage>
        <taxon>Bacteria</taxon>
        <taxon>Bacillati</taxon>
        <taxon>Bacillota</taxon>
        <taxon>Bacilli</taxon>
        <taxon>Lactobacillales</taxon>
        <taxon>Streptococcaceae</taxon>
        <taxon>Pseudolactococcus</taxon>
    </lineage>
</organism>
<keyword evidence="2" id="KW-1185">Reference proteome</keyword>
<dbReference type="EMBL" id="BLLH01000001">
    <property type="protein sequence ID" value="GFH39840.1"/>
    <property type="molecule type" value="Genomic_DNA"/>
</dbReference>